<name>A0A9N9LHT7_9HELO</name>
<keyword evidence="1" id="KW-0732">Signal</keyword>
<gene>
    <name evidence="2" type="ORF">HYALB_00009132</name>
</gene>
<keyword evidence="3" id="KW-1185">Reference proteome</keyword>
<proteinExistence type="predicted"/>
<feature type="chain" id="PRO_5040507502" evidence="1">
    <location>
        <begin position="19"/>
        <end position="113"/>
    </location>
</feature>
<evidence type="ECO:0000313" key="3">
    <source>
        <dbReference type="Proteomes" id="UP000701801"/>
    </source>
</evidence>
<evidence type="ECO:0000256" key="1">
    <source>
        <dbReference type="SAM" id="SignalP"/>
    </source>
</evidence>
<evidence type="ECO:0000313" key="2">
    <source>
        <dbReference type="EMBL" id="CAG8975725.1"/>
    </source>
</evidence>
<sequence>MKPFSIFLALALASSAIALPQAFLPVVFQSDICQAKCAEFCGNSVRIIPSVLDEKVLHGKGFLGRRSVDQRMVVVKRRFNVLVMMAGAGARSRRYRMNSAFGKVGTPGWLRHE</sequence>
<dbReference type="EMBL" id="CAJVRM010000148">
    <property type="protein sequence ID" value="CAG8975725.1"/>
    <property type="molecule type" value="Genomic_DNA"/>
</dbReference>
<reference evidence="2" key="1">
    <citation type="submission" date="2021-07" db="EMBL/GenBank/DDBJ databases">
        <authorList>
            <person name="Durling M."/>
        </authorList>
    </citation>
    <scope>NUCLEOTIDE SEQUENCE</scope>
</reference>
<feature type="signal peptide" evidence="1">
    <location>
        <begin position="1"/>
        <end position="18"/>
    </location>
</feature>
<comment type="caution">
    <text evidence="2">The sequence shown here is derived from an EMBL/GenBank/DDBJ whole genome shotgun (WGS) entry which is preliminary data.</text>
</comment>
<dbReference type="OrthoDB" id="10518745at2759"/>
<protein>
    <submittedName>
        <fullName evidence="2">Uncharacterized protein</fullName>
    </submittedName>
</protein>
<dbReference type="AlphaFoldDB" id="A0A9N9LHT7"/>
<organism evidence="2 3">
    <name type="scientific">Hymenoscyphus albidus</name>
    <dbReference type="NCBI Taxonomy" id="595503"/>
    <lineage>
        <taxon>Eukaryota</taxon>
        <taxon>Fungi</taxon>
        <taxon>Dikarya</taxon>
        <taxon>Ascomycota</taxon>
        <taxon>Pezizomycotina</taxon>
        <taxon>Leotiomycetes</taxon>
        <taxon>Helotiales</taxon>
        <taxon>Helotiaceae</taxon>
        <taxon>Hymenoscyphus</taxon>
    </lineage>
</organism>
<accession>A0A9N9LHT7</accession>
<dbReference type="Proteomes" id="UP000701801">
    <property type="component" value="Unassembled WGS sequence"/>
</dbReference>